<dbReference type="Proteomes" id="UP000260970">
    <property type="component" value="Unassembled WGS sequence"/>
</dbReference>
<dbReference type="EMBL" id="QSUG01000003">
    <property type="protein sequence ID" value="RGN25032.1"/>
    <property type="molecule type" value="Genomic_DNA"/>
</dbReference>
<dbReference type="EMBL" id="JAJCJQ010000014">
    <property type="protein sequence ID" value="MCB6961206.1"/>
    <property type="molecule type" value="Genomic_DNA"/>
</dbReference>
<reference evidence="3" key="2">
    <citation type="journal article" date="2020" name="Cell Host Microbe">
        <title>Functional and Genomic Variation between Human-Derived Isolates of Lachnospiraceae Reveals Inter- and Intra-Species Diversity.</title>
        <authorList>
            <person name="Sorbara M.T."/>
            <person name="Littmann E.R."/>
            <person name="Fontana E."/>
            <person name="Moody T.U."/>
            <person name="Kohout C.E."/>
            <person name="Gjonbalaj M."/>
            <person name="Eaton V."/>
            <person name="Seok R."/>
            <person name="Leiner I.M."/>
            <person name="Pamer E.G."/>
        </authorList>
    </citation>
    <scope>NUCLEOTIDE SEQUENCE</scope>
    <source>
        <strain evidence="3">MSK.17.79</strain>
    </source>
</reference>
<comment type="caution">
    <text evidence="4">The sequence shown here is derived from an EMBL/GenBank/DDBJ whole genome shotgun (WGS) entry which is preliminary data.</text>
</comment>
<evidence type="ECO:0000313" key="10">
    <source>
        <dbReference type="Proteomes" id="UP000285209"/>
    </source>
</evidence>
<dbReference type="EMBL" id="QSFZ01000004">
    <property type="protein sequence ID" value="RHA93102.1"/>
    <property type="molecule type" value="Genomic_DNA"/>
</dbReference>
<evidence type="ECO:0000313" key="9">
    <source>
        <dbReference type="Proteomes" id="UP000283431"/>
    </source>
</evidence>
<evidence type="ECO:0000313" key="7">
    <source>
        <dbReference type="EMBL" id="RHA93102.1"/>
    </source>
</evidence>
<accession>A0A3E5APY5</accession>
<dbReference type="EMBL" id="JAAILW010000030">
    <property type="protein sequence ID" value="NSC28210.1"/>
    <property type="molecule type" value="Genomic_DNA"/>
</dbReference>
<protein>
    <submittedName>
        <fullName evidence="4">Uncharacterized protein</fullName>
    </submittedName>
</protein>
<dbReference type="EMBL" id="QSEN01000030">
    <property type="protein sequence ID" value="RGZ74086.1"/>
    <property type="molecule type" value="Genomic_DNA"/>
</dbReference>
<dbReference type="EMBL" id="QSDV01000024">
    <property type="protein sequence ID" value="RGZ16800.1"/>
    <property type="molecule type" value="Genomic_DNA"/>
</dbReference>
<dbReference type="EMBL" id="JAJFBX010000022">
    <property type="protein sequence ID" value="MCC2747947.1"/>
    <property type="molecule type" value="Genomic_DNA"/>
</dbReference>
<gene>
    <name evidence="7" type="ORF">DW912_05405</name>
    <name evidence="6" type="ORF">DW975_12955</name>
    <name evidence="5" type="ORF">DXA03_11535</name>
    <name evidence="4" type="ORF">DXB72_04555</name>
    <name evidence="3" type="ORF">G4319_12885</name>
    <name evidence="1" type="ORF">LIZ82_09940</name>
    <name evidence="2" type="ORF">LK487_13065</name>
</gene>
<reference evidence="2" key="5">
    <citation type="submission" date="2021-10" db="EMBL/GenBank/DDBJ databases">
        <title>Collection of gut derived symbiotic bacterial strains cultured from healthy donors.</title>
        <authorList>
            <person name="Lin H."/>
            <person name="Littmann E."/>
            <person name="Claire K."/>
            <person name="Pamer E."/>
        </authorList>
    </citation>
    <scope>NUCLEOTIDE SEQUENCE</scope>
    <source>
        <strain evidence="2">MSK.22.92</strain>
    </source>
</reference>
<dbReference type="Proteomes" id="UP001197741">
    <property type="component" value="Unassembled WGS sequence"/>
</dbReference>
<sequence length="66" mass="6854">MRENKKCWACGKSLTGGEKLGLCDGCLNKYGTPAAAVAALGIGIGAKFFIKNGGKIVKNALKILNK</sequence>
<dbReference type="AlphaFoldDB" id="A0A3E5APY5"/>
<evidence type="ECO:0000313" key="2">
    <source>
        <dbReference type="EMBL" id="MCC2747947.1"/>
    </source>
</evidence>
<evidence type="ECO:0000313" key="4">
    <source>
        <dbReference type="EMBL" id="RGN25032.1"/>
    </source>
</evidence>
<reference evidence="8 9" key="1">
    <citation type="submission" date="2018-08" db="EMBL/GenBank/DDBJ databases">
        <title>A genome reference for cultivated species of the human gut microbiota.</title>
        <authorList>
            <person name="Zou Y."/>
            <person name="Xue W."/>
            <person name="Luo G."/>
        </authorList>
    </citation>
    <scope>NUCLEOTIDE SEQUENCE [LARGE SCALE GENOMIC DNA]</scope>
    <source>
        <strain evidence="7 11">AM42-17AT</strain>
        <strain evidence="6 9">AM48-7</strain>
        <strain evidence="5 10">AM54-25XD</strain>
        <strain evidence="4 8">OM05-6AA</strain>
    </source>
</reference>
<evidence type="ECO:0000313" key="5">
    <source>
        <dbReference type="EMBL" id="RGZ16800.1"/>
    </source>
</evidence>
<reference evidence="1" key="4">
    <citation type="submission" date="2021-10" db="EMBL/GenBank/DDBJ databases">
        <title>Collection of gut derived symbiotic bacterial strains cultured from healthy donors.</title>
        <authorList>
            <person name="Lin H."/>
            <person name="Littmann E."/>
            <person name="Kohout C."/>
            <person name="Pamer E.G."/>
        </authorList>
    </citation>
    <scope>NUCLEOTIDE SEQUENCE</scope>
    <source>
        <strain evidence="1">DFI.7.28A</strain>
    </source>
</reference>
<evidence type="ECO:0000313" key="3">
    <source>
        <dbReference type="EMBL" id="NSC28210.1"/>
    </source>
</evidence>
<name>A0A3E5APY5_9FIRM</name>
<evidence type="ECO:0000313" key="1">
    <source>
        <dbReference type="EMBL" id="MCB6961206.1"/>
    </source>
</evidence>
<evidence type="ECO:0000313" key="11">
    <source>
        <dbReference type="Proteomes" id="UP000286220"/>
    </source>
</evidence>
<dbReference type="Proteomes" id="UP001197847">
    <property type="component" value="Unassembled WGS sequence"/>
</dbReference>
<dbReference type="Proteomes" id="UP000286220">
    <property type="component" value="Unassembled WGS sequence"/>
</dbReference>
<dbReference type="Proteomes" id="UP001193670">
    <property type="component" value="Unassembled WGS sequence"/>
</dbReference>
<evidence type="ECO:0000313" key="6">
    <source>
        <dbReference type="EMBL" id="RGZ74086.1"/>
    </source>
</evidence>
<organism evidence="4 8">
    <name type="scientific">Agathobacter rectalis</name>
    <dbReference type="NCBI Taxonomy" id="39491"/>
    <lineage>
        <taxon>Bacteria</taxon>
        <taxon>Bacillati</taxon>
        <taxon>Bacillota</taxon>
        <taxon>Clostridia</taxon>
        <taxon>Lachnospirales</taxon>
        <taxon>Lachnospiraceae</taxon>
        <taxon>Agathobacter</taxon>
    </lineage>
</organism>
<proteinExistence type="predicted"/>
<dbReference type="RefSeq" id="WP_117689907.1">
    <property type="nucleotide sequence ID" value="NZ_DAWEFX010000017.1"/>
</dbReference>
<dbReference type="Proteomes" id="UP000283431">
    <property type="component" value="Unassembled WGS sequence"/>
</dbReference>
<dbReference type="Proteomes" id="UP000285209">
    <property type="component" value="Unassembled WGS sequence"/>
</dbReference>
<evidence type="ECO:0000313" key="8">
    <source>
        <dbReference type="Proteomes" id="UP000260970"/>
    </source>
</evidence>
<reference evidence="3" key="3">
    <citation type="submission" date="2020-02" db="EMBL/GenBank/DDBJ databases">
        <authorList>
            <person name="Littmann E."/>
            <person name="Sorbara M."/>
        </authorList>
    </citation>
    <scope>NUCLEOTIDE SEQUENCE</scope>
    <source>
        <strain evidence="3">MSK.17.79</strain>
    </source>
</reference>